<dbReference type="SUPFAM" id="SSF53756">
    <property type="entry name" value="UDP-Glycosyltransferase/glycogen phosphorylase"/>
    <property type="match status" value="1"/>
</dbReference>
<feature type="domain" description="Erythromycin biosynthesis protein CIII-like C-terminal" evidence="3">
    <location>
        <begin position="270"/>
        <end position="388"/>
    </location>
</feature>
<dbReference type="InterPro" id="IPR010610">
    <property type="entry name" value="EryCIII-like_C"/>
</dbReference>
<dbReference type="Pfam" id="PF03033">
    <property type="entry name" value="Glyco_transf_28"/>
    <property type="match status" value="1"/>
</dbReference>
<dbReference type="PANTHER" id="PTHR48050">
    <property type="entry name" value="STEROL 3-BETA-GLUCOSYLTRANSFERASE"/>
    <property type="match status" value="1"/>
</dbReference>
<organism evidence="4 5">
    <name type="scientific">Planobispora takensis</name>
    <dbReference type="NCBI Taxonomy" id="1367882"/>
    <lineage>
        <taxon>Bacteria</taxon>
        <taxon>Bacillati</taxon>
        <taxon>Actinomycetota</taxon>
        <taxon>Actinomycetes</taxon>
        <taxon>Streptosporangiales</taxon>
        <taxon>Streptosporangiaceae</taxon>
        <taxon>Planobispora</taxon>
    </lineage>
</organism>
<sequence>MATVLVSTHGTNGDVLPLIRVGRELAGRGHDVSVMTHAWFADRVAAAGLRHVPIDTDEAYDRHLDDTGRFMLDPLRDPEGVLELYRRNKLFEQLRDEVEMIRQRYRPGETVVLARHTSGIAALIAAELYGVPVATQAMAPCQYVTLPVTHQVYRHVLEAGFDDLFGGFGLEPVRDWVAYLNSARVQLGGWPGWFDAAGDPTPDAVLKCGFILGDTAGTTEGAAQDTAPPDWPEPPVLITGGTGLVLHRPFYEVAARACHRAGRPALLVTRHRSLVPDPLPEGVRWLPSAPFAALMPYVSAVVHHGGMGTLGRALASATPQVMLAHGVDRPDNAERMERAGLCRWLPVSRWEEKPAVDLLTEVLQDTGYRERVAPLAAETASDAAVRTAADRVEGLIGTDGILTRPGLRQRLGRLTPQQRARLAAMLTERAGSRAAASGTGERPVGSGADRGAGS</sequence>
<name>A0A8J3WV44_9ACTN</name>
<evidence type="ECO:0000256" key="1">
    <source>
        <dbReference type="SAM" id="MobiDB-lite"/>
    </source>
</evidence>
<feature type="region of interest" description="Disordered" evidence="1">
    <location>
        <begin position="427"/>
        <end position="454"/>
    </location>
</feature>
<accession>A0A8J3WV44</accession>
<gene>
    <name evidence="4" type="ORF">Pta02_55870</name>
</gene>
<feature type="domain" description="Glycosyltransferase family 28 N-terminal" evidence="2">
    <location>
        <begin position="4"/>
        <end position="67"/>
    </location>
</feature>
<evidence type="ECO:0000259" key="2">
    <source>
        <dbReference type="Pfam" id="PF03033"/>
    </source>
</evidence>
<comment type="caution">
    <text evidence="4">The sequence shown here is derived from an EMBL/GenBank/DDBJ whole genome shotgun (WGS) entry which is preliminary data.</text>
</comment>
<proteinExistence type="predicted"/>
<dbReference type="CDD" id="cd03784">
    <property type="entry name" value="GT1_Gtf-like"/>
    <property type="match status" value="1"/>
</dbReference>
<keyword evidence="5" id="KW-1185">Reference proteome</keyword>
<reference evidence="4" key="1">
    <citation type="submission" date="2021-01" db="EMBL/GenBank/DDBJ databases">
        <title>Whole genome shotgun sequence of Planobispora takensis NBRC 109077.</title>
        <authorList>
            <person name="Komaki H."/>
            <person name="Tamura T."/>
        </authorList>
    </citation>
    <scope>NUCLEOTIDE SEQUENCE</scope>
    <source>
        <strain evidence="4">NBRC 109077</strain>
    </source>
</reference>
<dbReference type="Pfam" id="PF06722">
    <property type="entry name" value="EryCIII-like_C"/>
    <property type="match status" value="1"/>
</dbReference>
<dbReference type="InterPro" id="IPR004276">
    <property type="entry name" value="GlycoTrans_28_N"/>
</dbReference>
<dbReference type="GO" id="GO:0008194">
    <property type="term" value="F:UDP-glycosyltransferase activity"/>
    <property type="evidence" value="ECO:0007669"/>
    <property type="project" value="InterPro"/>
</dbReference>
<dbReference type="PANTHER" id="PTHR48050:SF13">
    <property type="entry name" value="STEROL 3-BETA-GLUCOSYLTRANSFERASE UGT80A2"/>
    <property type="match status" value="1"/>
</dbReference>
<dbReference type="Gene3D" id="3.40.50.2000">
    <property type="entry name" value="Glycogen Phosphorylase B"/>
    <property type="match status" value="2"/>
</dbReference>
<feature type="compositionally biased region" description="Low complexity" evidence="1">
    <location>
        <begin position="427"/>
        <end position="442"/>
    </location>
</feature>
<evidence type="ECO:0000313" key="4">
    <source>
        <dbReference type="EMBL" id="GII03579.1"/>
    </source>
</evidence>
<dbReference type="EMBL" id="BOOK01000040">
    <property type="protein sequence ID" value="GII03579.1"/>
    <property type="molecule type" value="Genomic_DNA"/>
</dbReference>
<dbReference type="Proteomes" id="UP000634476">
    <property type="component" value="Unassembled WGS sequence"/>
</dbReference>
<dbReference type="InterPro" id="IPR050426">
    <property type="entry name" value="Glycosyltransferase_28"/>
</dbReference>
<dbReference type="GO" id="GO:0005975">
    <property type="term" value="P:carbohydrate metabolic process"/>
    <property type="evidence" value="ECO:0007669"/>
    <property type="project" value="InterPro"/>
</dbReference>
<dbReference type="GO" id="GO:0033072">
    <property type="term" value="P:vancomycin biosynthetic process"/>
    <property type="evidence" value="ECO:0007669"/>
    <property type="project" value="UniProtKB-ARBA"/>
</dbReference>
<evidence type="ECO:0000259" key="3">
    <source>
        <dbReference type="Pfam" id="PF06722"/>
    </source>
</evidence>
<dbReference type="GO" id="GO:0016758">
    <property type="term" value="F:hexosyltransferase activity"/>
    <property type="evidence" value="ECO:0007669"/>
    <property type="project" value="InterPro"/>
</dbReference>
<protein>
    <submittedName>
        <fullName evidence="4">Glucosyltransferase</fullName>
    </submittedName>
</protein>
<dbReference type="RefSeq" id="WP_203877863.1">
    <property type="nucleotide sequence ID" value="NZ_BOOK01000040.1"/>
</dbReference>
<evidence type="ECO:0000313" key="5">
    <source>
        <dbReference type="Proteomes" id="UP000634476"/>
    </source>
</evidence>
<dbReference type="AlphaFoldDB" id="A0A8J3WV44"/>
<dbReference type="InterPro" id="IPR002213">
    <property type="entry name" value="UDP_glucos_trans"/>
</dbReference>